<organism evidence="6 7">
    <name type="scientific">Sungkyunkwania multivorans</name>
    <dbReference type="NCBI Taxonomy" id="1173618"/>
    <lineage>
        <taxon>Bacteria</taxon>
        <taxon>Pseudomonadati</taxon>
        <taxon>Bacteroidota</taxon>
        <taxon>Flavobacteriia</taxon>
        <taxon>Flavobacteriales</taxon>
        <taxon>Flavobacteriaceae</taxon>
        <taxon>Sungkyunkwania</taxon>
    </lineage>
</organism>
<dbReference type="EMBL" id="JBHTJH010000010">
    <property type="protein sequence ID" value="MFD0862713.1"/>
    <property type="molecule type" value="Genomic_DNA"/>
</dbReference>
<feature type="transmembrane region" description="Helical" evidence="4">
    <location>
        <begin position="32"/>
        <end position="50"/>
    </location>
</feature>
<feature type="transmembrane region" description="Helical" evidence="4">
    <location>
        <begin position="100"/>
        <end position="121"/>
    </location>
</feature>
<dbReference type="RefSeq" id="WP_386408096.1">
    <property type="nucleotide sequence ID" value="NZ_JBHTJH010000010.1"/>
</dbReference>
<keyword evidence="1" id="KW-0805">Transcription regulation</keyword>
<dbReference type="PANTHER" id="PTHR43280">
    <property type="entry name" value="ARAC-FAMILY TRANSCRIPTIONAL REGULATOR"/>
    <property type="match status" value="1"/>
</dbReference>
<evidence type="ECO:0000313" key="7">
    <source>
        <dbReference type="Proteomes" id="UP001596978"/>
    </source>
</evidence>
<feature type="transmembrane region" description="Helical" evidence="4">
    <location>
        <begin position="211"/>
        <end position="230"/>
    </location>
</feature>
<dbReference type="SUPFAM" id="SSF46689">
    <property type="entry name" value="Homeodomain-like"/>
    <property type="match status" value="1"/>
</dbReference>
<comment type="caution">
    <text evidence="6">The sequence shown here is derived from an EMBL/GenBank/DDBJ whole genome shotgun (WGS) entry which is preliminary data.</text>
</comment>
<sequence>MTSFFNFLLLAGVIQGFIFNIATFFSKKKVDVTIVYLNFVVFFLSLNNLQAWLIESGHIFSFFYLKHLLVPWYMLIFPMFYGFLINYLKIQERFNDFIKISLSIFIIEIMARTGIIVYSYYNQGQNTKYIAIYNNIEEIANAVYCIFIFVKAFIILFRYQQTYKFILQYDNIAWIKRFMYLGLVVVAFWIGAILLNNFVKAIPQPYTYYPLRLSSSILLYWIGYQGFFRYHMVKDRISLRSHLAGLNANNSKEGKKDLTEMTRSASSSDKSLLFKRVDAYVLNEKRYLDPSLSLEMLANELKISASNLSLQINSHSNYNFSDYINHYRVEKAKRLLADLAFAQYTNVAIGLECGFNSRSTFYASFKKFTGETPSSFREKQS</sequence>
<dbReference type="InterPro" id="IPR009057">
    <property type="entry name" value="Homeodomain-like_sf"/>
</dbReference>
<keyword evidence="2" id="KW-0238">DNA-binding</keyword>
<proteinExistence type="predicted"/>
<evidence type="ECO:0000256" key="1">
    <source>
        <dbReference type="ARBA" id="ARBA00023015"/>
    </source>
</evidence>
<evidence type="ECO:0000256" key="2">
    <source>
        <dbReference type="ARBA" id="ARBA00023125"/>
    </source>
</evidence>
<dbReference type="SMART" id="SM00342">
    <property type="entry name" value="HTH_ARAC"/>
    <property type="match status" value="1"/>
</dbReference>
<keyword evidence="4" id="KW-1133">Transmembrane helix</keyword>
<dbReference type="InterPro" id="IPR018060">
    <property type="entry name" value="HTH_AraC"/>
</dbReference>
<accession>A0ABW3D1J7</accession>
<dbReference type="PANTHER" id="PTHR43280:SF29">
    <property type="entry name" value="ARAC-FAMILY TRANSCRIPTIONAL REGULATOR"/>
    <property type="match status" value="1"/>
</dbReference>
<feature type="transmembrane region" description="Helical" evidence="4">
    <location>
        <begin position="70"/>
        <end position="88"/>
    </location>
</feature>
<keyword evidence="4" id="KW-0812">Transmembrane</keyword>
<evidence type="ECO:0000259" key="5">
    <source>
        <dbReference type="PROSITE" id="PS01124"/>
    </source>
</evidence>
<dbReference type="Pfam" id="PF12833">
    <property type="entry name" value="HTH_18"/>
    <property type="match status" value="1"/>
</dbReference>
<dbReference type="Gene3D" id="1.10.10.60">
    <property type="entry name" value="Homeodomain-like"/>
    <property type="match status" value="2"/>
</dbReference>
<evidence type="ECO:0000256" key="3">
    <source>
        <dbReference type="ARBA" id="ARBA00023163"/>
    </source>
</evidence>
<feature type="domain" description="HTH araC/xylS-type" evidence="5">
    <location>
        <begin position="275"/>
        <end position="379"/>
    </location>
</feature>
<keyword evidence="7" id="KW-1185">Reference proteome</keyword>
<evidence type="ECO:0000256" key="4">
    <source>
        <dbReference type="SAM" id="Phobius"/>
    </source>
</evidence>
<reference evidence="7" key="1">
    <citation type="journal article" date="2019" name="Int. J. Syst. Evol. Microbiol.">
        <title>The Global Catalogue of Microorganisms (GCM) 10K type strain sequencing project: providing services to taxonomists for standard genome sequencing and annotation.</title>
        <authorList>
            <consortium name="The Broad Institute Genomics Platform"/>
            <consortium name="The Broad Institute Genome Sequencing Center for Infectious Disease"/>
            <person name="Wu L."/>
            <person name="Ma J."/>
        </authorList>
    </citation>
    <scope>NUCLEOTIDE SEQUENCE [LARGE SCALE GENOMIC DNA]</scope>
    <source>
        <strain evidence="7">CCUG 62952</strain>
    </source>
</reference>
<keyword evidence="4" id="KW-0472">Membrane</keyword>
<feature type="transmembrane region" description="Helical" evidence="4">
    <location>
        <begin position="141"/>
        <end position="157"/>
    </location>
</feature>
<gene>
    <name evidence="6" type="ORF">ACFQ1M_10905</name>
</gene>
<feature type="transmembrane region" description="Helical" evidence="4">
    <location>
        <begin position="6"/>
        <end position="25"/>
    </location>
</feature>
<protein>
    <submittedName>
        <fullName evidence="6">Helix-turn-helix domain-containing protein</fullName>
    </submittedName>
</protein>
<dbReference type="PROSITE" id="PS01124">
    <property type="entry name" value="HTH_ARAC_FAMILY_2"/>
    <property type="match status" value="1"/>
</dbReference>
<dbReference type="Proteomes" id="UP001596978">
    <property type="component" value="Unassembled WGS sequence"/>
</dbReference>
<keyword evidence="3" id="KW-0804">Transcription</keyword>
<feature type="transmembrane region" description="Helical" evidence="4">
    <location>
        <begin position="178"/>
        <end position="199"/>
    </location>
</feature>
<evidence type="ECO:0000313" key="6">
    <source>
        <dbReference type="EMBL" id="MFD0862713.1"/>
    </source>
</evidence>
<name>A0ABW3D1J7_9FLAO</name>